<evidence type="ECO:0000259" key="1">
    <source>
        <dbReference type="Pfam" id="PF07811"/>
    </source>
</evidence>
<keyword evidence="3" id="KW-1185">Reference proteome</keyword>
<protein>
    <submittedName>
        <fullName evidence="2">TadE/TadG family type IV pilus assembly protein</fullName>
    </submittedName>
</protein>
<dbReference type="InterPro" id="IPR012495">
    <property type="entry name" value="TadE-like_dom"/>
</dbReference>
<dbReference type="RefSeq" id="WP_380224914.1">
    <property type="nucleotide sequence ID" value="NZ_JBHSOF010000009.1"/>
</dbReference>
<sequence length="166" mass="16993">MNAVVRWSGRSAGWPRGFVARRAARSGRGRDGGSTAVEAAIVAPAVVALILVAVAAGRVQTAAGTVEAAARSAARTASMARSVDGMDGAAKKAAEDAMRQQGVHCRSSKVTVVHGELVSHGVSLAKVEVTVRCEVSLGDLVGGPNVSLTKTLTGRFTSVVDRYRGP</sequence>
<gene>
    <name evidence="2" type="ORF">ACFP3U_09740</name>
</gene>
<reference evidence="3" key="1">
    <citation type="journal article" date="2019" name="Int. J. Syst. Evol. Microbiol.">
        <title>The Global Catalogue of Microorganisms (GCM) 10K type strain sequencing project: providing services to taxonomists for standard genome sequencing and annotation.</title>
        <authorList>
            <consortium name="The Broad Institute Genomics Platform"/>
            <consortium name="The Broad Institute Genome Sequencing Center for Infectious Disease"/>
            <person name="Wu L."/>
            <person name="Ma J."/>
        </authorList>
    </citation>
    <scope>NUCLEOTIDE SEQUENCE [LARGE SCALE GENOMIC DNA]</scope>
    <source>
        <strain evidence="3">CGMCC 4.1437</strain>
    </source>
</reference>
<proteinExistence type="predicted"/>
<accession>A0ABW0X0D9</accession>
<dbReference type="Pfam" id="PF07811">
    <property type="entry name" value="TadE"/>
    <property type="match status" value="1"/>
</dbReference>
<dbReference type="EMBL" id="JBHSOF010000009">
    <property type="protein sequence ID" value="MFC5663258.1"/>
    <property type="molecule type" value="Genomic_DNA"/>
</dbReference>
<name>A0ABW0X0D9_9ACTN</name>
<organism evidence="2 3">
    <name type="scientific">Kitasatospora misakiensis</name>
    <dbReference type="NCBI Taxonomy" id="67330"/>
    <lineage>
        <taxon>Bacteria</taxon>
        <taxon>Bacillati</taxon>
        <taxon>Actinomycetota</taxon>
        <taxon>Actinomycetes</taxon>
        <taxon>Kitasatosporales</taxon>
        <taxon>Streptomycetaceae</taxon>
        <taxon>Kitasatospora</taxon>
    </lineage>
</organism>
<comment type="caution">
    <text evidence="2">The sequence shown here is derived from an EMBL/GenBank/DDBJ whole genome shotgun (WGS) entry which is preliminary data.</text>
</comment>
<evidence type="ECO:0000313" key="3">
    <source>
        <dbReference type="Proteomes" id="UP001595975"/>
    </source>
</evidence>
<dbReference type="Proteomes" id="UP001595975">
    <property type="component" value="Unassembled WGS sequence"/>
</dbReference>
<evidence type="ECO:0000313" key="2">
    <source>
        <dbReference type="EMBL" id="MFC5663258.1"/>
    </source>
</evidence>
<feature type="domain" description="TadE-like" evidence="1">
    <location>
        <begin position="33"/>
        <end position="75"/>
    </location>
</feature>